<proteinExistence type="predicted"/>
<dbReference type="Pfam" id="PF11582">
    <property type="entry name" value="DUF3240"/>
    <property type="match status" value="1"/>
</dbReference>
<protein>
    <recommendedName>
        <fullName evidence="3">DUF3240 domain-containing protein</fullName>
    </recommendedName>
</protein>
<dbReference type="SUPFAM" id="SSF54913">
    <property type="entry name" value="GlnB-like"/>
    <property type="match status" value="1"/>
</dbReference>
<dbReference type="RefSeq" id="WP_007620041.1">
    <property type="nucleotide sequence ID" value="NZ_BAEO01000029.1"/>
</dbReference>
<sequence>MHNEQLLLTLIVPLELKDEIVDTLISQEQVSGFSLGKIEGYSRNHSHFNISELVEGHRAFYRFEIVIDNSQLDNVKSMLKKACASSNIHYWLMPLIDSGSFNPLPA</sequence>
<dbReference type="eggNOG" id="ENOG50332V3">
    <property type="taxonomic scope" value="Bacteria"/>
</dbReference>
<dbReference type="EMBL" id="BAEO01000029">
    <property type="protein sequence ID" value="GAC19326.1"/>
    <property type="molecule type" value="Genomic_DNA"/>
</dbReference>
<evidence type="ECO:0008006" key="3">
    <source>
        <dbReference type="Google" id="ProtNLM"/>
    </source>
</evidence>
<dbReference type="OrthoDB" id="5296902at2"/>
<organism evidence="1 2">
    <name type="scientific">Paraglaciecola arctica BSs20135</name>
    <dbReference type="NCBI Taxonomy" id="493475"/>
    <lineage>
        <taxon>Bacteria</taxon>
        <taxon>Pseudomonadati</taxon>
        <taxon>Pseudomonadota</taxon>
        <taxon>Gammaproteobacteria</taxon>
        <taxon>Alteromonadales</taxon>
        <taxon>Alteromonadaceae</taxon>
        <taxon>Paraglaciecola</taxon>
    </lineage>
</organism>
<comment type="caution">
    <text evidence="1">The sequence shown here is derived from an EMBL/GenBank/DDBJ whole genome shotgun (WGS) entry which is preliminary data.</text>
</comment>
<accession>K6Y5X3</accession>
<dbReference type="Proteomes" id="UP000006327">
    <property type="component" value="Unassembled WGS sequence"/>
</dbReference>
<evidence type="ECO:0000313" key="2">
    <source>
        <dbReference type="Proteomes" id="UP000006327"/>
    </source>
</evidence>
<name>K6Y5X3_9ALTE</name>
<reference evidence="1 2" key="1">
    <citation type="journal article" date="2017" name="Antonie Van Leeuwenhoek">
        <title>Rhizobium rhizosphaerae sp. nov., a novel species isolated from rice rhizosphere.</title>
        <authorList>
            <person name="Zhao J.J."/>
            <person name="Zhang J."/>
            <person name="Zhang R.J."/>
            <person name="Zhang C.W."/>
            <person name="Yin H.Q."/>
            <person name="Zhang X.X."/>
        </authorList>
    </citation>
    <scope>NUCLEOTIDE SEQUENCE [LARGE SCALE GENOMIC DNA]</scope>
    <source>
        <strain evidence="1 2">BSs20135</strain>
    </source>
</reference>
<evidence type="ECO:0000313" key="1">
    <source>
        <dbReference type="EMBL" id="GAC19326.1"/>
    </source>
</evidence>
<dbReference type="STRING" id="493475.GARC_2360"/>
<dbReference type="AlphaFoldDB" id="K6Y5X3"/>
<dbReference type="InterPro" id="IPR021634">
    <property type="entry name" value="DUF3240"/>
</dbReference>
<keyword evidence="2" id="KW-1185">Reference proteome</keyword>
<dbReference type="InterPro" id="IPR011322">
    <property type="entry name" value="N-reg_PII-like_a/b"/>
</dbReference>
<dbReference type="Gene3D" id="3.30.70.120">
    <property type="match status" value="1"/>
</dbReference>
<gene>
    <name evidence="1" type="ORF">GARC_2360</name>
</gene>
<dbReference type="InterPro" id="IPR015867">
    <property type="entry name" value="N-reg_PII/ATP_PRibTrfase_C"/>
</dbReference>